<keyword evidence="3" id="KW-1185">Reference proteome</keyword>
<reference evidence="2" key="1">
    <citation type="submission" date="2023-06" db="EMBL/GenBank/DDBJ databases">
        <title>Genome-scale phylogeny and comparative genomics of the fungal order Sordariales.</title>
        <authorList>
            <consortium name="Lawrence Berkeley National Laboratory"/>
            <person name="Hensen N."/>
            <person name="Bonometti L."/>
            <person name="Westerberg I."/>
            <person name="Brannstrom I.O."/>
            <person name="Guillou S."/>
            <person name="Cros-Aarteil S."/>
            <person name="Calhoun S."/>
            <person name="Haridas S."/>
            <person name="Kuo A."/>
            <person name="Mondo S."/>
            <person name="Pangilinan J."/>
            <person name="Riley R."/>
            <person name="LaButti K."/>
            <person name="Andreopoulos B."/>
            <person name="Lipzen A."/>
            <person name="Chen C."/>
            <person name="Yanf M."/>
            <person name="Daum C."/>
            <person name="Ng V."/>
            <person name="Clum A."/>
            <person name="Steindorff A."/>
            <person name="Ohm R."/>
            <person name="Martin F."/>
            <person name="Silar P."/>
            <person name="Natvig D."/>
            <person name="Lalanne C."/>
            <person name="Gautier V."/>
            <person name="Ament-velasquez S.L."/>
            <person name="Kruys A."/>
            <person name="Hutchinson M.I."/>
            <person name="Powell A.J."/>
            <person name="Barry K."/>
            <person name="Miller A.N."/>
            <person name="Grigoriev I.V."/>
            <person name="Debuchy R."/>
            <person name="Gladieux P."/>
            <person name="Thoren M.H."/>
            <person name="Johannesson H."/>
        </authorList>
    </citation>
    <scope>NUCLEOTIDE SEQUENCE</scope>
    <source>
        <strain evidence="2">SMH2392-1A</strain>
    </source>
</reference>
<feature type="compositionally biased region" description="Polar residues" evidence="1">
    <location>
        <begin position="202"/>
        <end position="219"/>
    </location>
</feature>
<proteinExistence type="predicted"/>
<sequence length="337" mass="37538">MAKGRTREKSDVDQKVKKEKKLSEDKVKKSTKSKDSSEKKEKKAKKLAKIEEALDLQPAAATENETEAAEDFMALNSDVEAETKKSKKVKKDKKASKSGDSAAMKDEAEQAAEKNTPVRDKKKKDEKKKDKKMKAEKKQPEDENADEPDEEEGGAALFTIDTKGTKLPQKHKEQIPNPKIDVDSSSSSSDLDSDDEDKRSNVGRSSVTATKEDSSNTAAEASKPEVKKQEAPSGLNRKARRRLQLIEKQRAVIQKRLGITFSSTERNEEVDEALAVWIQERDRVQAVADKKKADKAEKDNARRKGQKIGSAEYQLKKQQRKTARNAKKAGATGEKKA</sequence>
<organism evidence="2 3">
    <name type="scientific">Lasiosphaeria miniovina</name>
    <dbReference type="NCBI Taxonomy" id="1954250"/>
    <lineage>
        <taxon>Eukaryota</taxon>
        <taxon>Fungi</taxon>
        <taxon>Dikarya</taxon>
        <taxon>Ascomycota</taxon>
        <taxon>Pezizomycotina</taxon>
        <taxon>Sordariomycetes</taxon>
        <taxon>Sordariomycetidae</taxon>
        <taxon>Sordariales</taxon>
        <taxon>Lasiosphaeriaceae</taxon>
        <taxon>Lasiosphaeria</taxon>
    </lineage>
</organism>
<feature type="region of interest" description="Disordered" evidence="1">
    <location>
        <begin position="1"/>
        <end position="242"/>
    </location>
</feature>
<feature type="compositionally biased region" description="Low complexity" evidence="1">
    <location>
        <begin position="328"/>
        <end position="337"/>
    </location>
</feature>
<dbReference type="EMBL" id="JAUIRO010000002">
    <property type="protein sequence ID" value="KAK0728229.1"/>
    <property type="molecule type" value="Genomic_DNA"/>
</dbReference>
<feature type="region of interest" description="Disordered" evidence="1">
    <location>
        <begin position="288"/>
        <end position="337"/>
    </location>
</feature>
<gene>
    <name evidence="2" type="ORF">B0T26DRAFT_748479</name>
</gene>
<protein>
    <submittedName>
        <fullName evidence="2">Uncharacterized protein</fullName>
    </submittedName>
</protein>
<feature type="compositionally biased region" description="Basic residues" evidence="1">
    <location>
        <begin position="85"/>
        <end position="96"/>
    </location>
</feature>
<comment type="caution">
    <text evidence="2">The sequence shown here is derived from an EMBL/GenBank/DDBJ whole genome shotgun (WGS) entry which is preliminary data.</text>
</comment>
<feature type="compositionally biased region" description="Basic and acidic residues" evidence="1">
    <location>
        <begin position="103"/>
        <end position="119"/>
    </location>
</feature>
<name>A0AA40B616_9PEZI</name>
<feature type="compositionally biased region" description="Acidic residues" evidence="1">
    <location>
        <begin position="142"/>
        <end position="153"/>
    </location>
</feature>
<evidence type="ECO:0000256" key="1">
    <source>
        <dbReference type="SAM" id="MobiDB-lite"/>
    </source>
</evidence>
<feature type="compositionally biased region" description="Basic and acidic residues" evidence="1">
    <location>
        <begin position="1"/>
        <end position="41"/>
    </location>
</feature>
<dbReference type="RefSeq" id="XP_060301084.1">
    <property type="nucleotide sequence ID" value="XM_060444970.1"/>
</dbReference>
<dbReference type="Proteomes" id="UP001172101">
    <property type="component" value="Unassembled WGS sequence"/>
</dbReference>
<dbReference type="AlphaFoldDB" id="A0AA40B616"/>
<evidence type="ECO:0000313" key="2">
    <source>
        <dbReference type="EMBL" id="KAK0728229.1"/>
    </source>
</evidence>
<evidence type="ECO:0000313" key="3">
    <source>
        <dbReference type="Proteomes" id="UP001172101"/>
    </source>
</evidence>
<dbReference type="GeneID" id="85328240"/>
<feature type="compositionally biased region" description="Basic residues" evidence="1">
    <location>
        <begin position="120"/>
        <end position="135"/>
    </location>
</feature>
<accession>A0AA40B616</accession>
<feature type="compositionally biased region" description="Basic residues" evidence="1">
    <location>
        <begin position="317"/>
        <end position="327"/>
    </location>
</feature>
<feature type="compositionally biased region" description="Basic and acidic residues" evidence="1">
    <location>
        <begin position="288"/>
        <end position="302"/>
    </location>
</feature>